<evidence type="ECO:0000313" key="6">
    <source>
        <dbReference type="EMBL" id="MBJ7610587.1"/>
    </source>
</evidence>
<dbReference type="Gene3D" id="3.30.470.20">
    <property type="entry name" value="ATP-grasp fold, B domain"/>
    <property type="match status" value="1"/>
</dbReference>
<evidence type="ECO:0000313" key="7">
    <source>
        <dbReference type="Proteomes" id="UP000614410"/>
    </source>
</evidence>
<proteinExistence type="predicted"/>
<name>A0A934KMW1_9BACT</name>
<dbReference type="PROSITE" id="PS50975">
    <property type="entry name" value="ATP_GRASP"/>
    <property type="match status" value="1"/>
</dbReference>
<dbReference type="InterPro" id="IPR040570">
    <property type="entry name" value="LAL_C2"/>
</dbReference>
<dbReference type="PANTHER" id="PTHR43585:SF2">
    <property type="entry name" value="ATP-GRASP ENZYME FSQD"/>
    <property type="match status" value="1"/>
</dbReference>
<dbReference type="EMBL" id="JAEKNN010000067">
    <property type="protein sequence ID" value="MBJ7610587.1"/>
    <property type="molecule type" value="Genomic_DNA"/>
</dbReference>
<evidence type="ECO:0000256" key="4">
    <source>
        <dbReference type="PROSITE-ProRule" id="PRU00409"/>
    </source>
</evidence>
<dbReference type="Pfam" id="PF18130">
    <property type="entry name" value="ATPgrasp_N"/>
    <property type="match status" value="1"/>
</dbReference>
<dbReference type="GO" id="GO:0016874">
    <property type="term" value="F:ligase activity"/>
    <property type="evidence" value="ECO:0007669"/>
    <property type="project" value="UniProtKB-KW"/>
</dbReference>
<sequence>MSARVILVLPTSTYRATAFLDAANVLGLDYVLASDEAPALAARMDGRVLTVDLDSVAQAAGRAATFAERRPVDAVIGVDEASVLVAAHIAQRLGVGHNPVDAVAATRDKRRMRALLAAAAVPQPRHVVIRGDARATAAADAAAAVGIPCVVKPVDLAASRGVIRANTVAELSAAVARVDALLRRPELCGEHRDPPLLVEEFVPGPEIAIEGLLIDGALTVLATFDKPDPLDGPFFAETLYVTPSRHAPATLDAAVAITRTALDALGLRDGPIHAELRLAAGGPVFLEAAARSIGGRCSSALRFLDGDTEMSLEEVILRHAVRMPLHEPRLVSGASGVLMLPVPEAGVLRAVRGVDASRKVPGVTGVELTIPPGQVIEPLPEGDRYLGFVVARGADAAFVEASLRQAQALIEVEVEDGHR</sequence>
<gene>
    <name evidence="6" type="ORF">JF887_14360</name>
</gene>
<dbReference type="AlphaFoldDB" id="A0A934KMW1"/>
<dbReference type="SUPFAM" id="SSF56059">
    <property type="entry name" value="Glutathione synthetase ATP-binding domain-like"/>
    <property type="match status" value="1"/>
</dbReference>
<dbReference type="Gene3D" id="3.40.50.20">
    <property type="match status" value="1"/>
</dbReference>
<reference evidence="6 7" key="1">
    <citation type="submission" date="2020-10" db="EMBL/GenBank/DDBJ databases">
        <title>Ca. Dormibacterota MAGs.</title>
        <authorList>
            <person name="Montgomery K."/>
        </authorList>
    </citation>
    <scope>NUCLEOTIDE SEQUENCE [LARGE SCALE GENOMIC DNA]</scope>
    <source>
        <strain evidence="6">Mitchell_Peninsula_5</strain>
    </source>
</reference>
<keyword evidence="1" id="KW-0436">Ligase</keyword>
<dbReference type="Pfam" id="PF18603">
    <property type="entry name" value="LAL_C2"/>
    <property type="match status" value="1"/>
</dbReference>
<keyword evidence="2 4" id="KW-0547">Nucleotide-binding</keyword>
<evidence type="ECO:0000256" key="1">
    <source>
        <dbReference type="ARBA" id="ARBA00022598"/>
    </source>
</evidence>
<dbReference type="Pfam" id="PF13535">
    <property type="entry name" value="ATP-grasp_4"/>
    <property type="match status" value="1"/>
</dbReference>
<dbReference type="InterPro" id="IPR041472">
    <property type="entry name" value="BL00235/CARNS1_N"/>
</dbReference>
<feature type="domain" description="ATP-grasp" evidence="5">
    <location>
        <begin position="113"/>
        <end position="321"/>
    </location>
</feature>
<dbReference type="InterPro" id="IPR052032">
    <property type="entry name" value="ATP-dep_AA_Ligase"/>
</dbReference>
<dbReference type="GO" id="GO:0046872">
    <property type="term" value="F:metal ion binding"/>
    <property type="evidence" value="ECO:0007669"/>
    <property type="project" value="InterPro"/>
</dbReference>
<keyword evidence="3 4" id="KW-0067">ATP-binding</keyword>
<protein>
    <submittedName>
        <fullName evidence="6">ATP-grasp domain-containing protein</fullName>
    </submittedName>
</protein>
<evidence type="ECO:0000259" key="5">
    <source>
        <dbReference type="PROSITE" id="PS50975"/>
    </source>
</evidence>
<dbReference type="GO" id="GO:0005524">
    <property type="term" value="F:ATP binding"/>
    <property type="evidence" value="ECO:0007669"/>
    <property type="project" value="UniProtKB-UniRule"/>
</dbReference>
<dbReference type="Proteomes" id="UP000614410">
    <property type="component" value="Unassembled WGS sequence"/>
</dbReference>
<organism evidence="6 7">
    <name type="scientific">Candidatus Amunia macphersoniae</name>
    <dbReference type="NCBI Taxonomy" id="3127014"/>
    <lineage>
        <taxon>Bacteria</taxon>
        <taxon>Bacillati</taxon>
        <taxon>Candidatus Dormiibacterota</taxon>
        <taxon>Candidatus Dormibacteria</taxon>
        <taxon>Candidatus Aeolococcales</taxon>
        <taxon>Candidatus Aeolococcaceae</taxon>
        <taxon>Candidatus Amunia</taxon>
    </lineage>
</organism>
<comment type="caution">
    <text evidence="6">The sequence shown here is derived from an EMBL/GenBank/DDBJ whole genome shotgun (WGS) entry which is preliminary data.</text>
</comment>
<dbReference type="InterPro" id="IPR011761">
    <property type="entry name" value="ATP-grasp"/>
</dbReference>
<evidence type="ECO:0000256" key="3">
    <source>
        <dbReference type="ARBA" id="ARBA00022840"/>
    </source>
</evidence>
<accession>A0A934KMW1</accession>
<evidence type="ECO:0000256" key="2">
    <source>
        <dbReference type="ARBA" id="ARBA00022741"/>
    </source>
</evidence>
<dbReference type="PANTHER" id="PTHR43585">
    <property type="entry name" value="FUMIPYRROLE BIOSYNTHESIS PROTEIN C"/>
    <property type="match status" value="1"/>
</dbReference>